<keyword evidence="2" id="KW-1185">Reference proteome</keyword>
<dbReference type="Proteomes" id="UP000187486">
    <property type="component" value="Unassembled WGS sequence"/>
</dbReference>
<proteinExistence type="predicted"/>
<evidence type="ECO:0000313" key="2">
    <source>
        <dbReference type="Proteomes" id="UP000187486"/>
    </source>
</evidence>
<organism evidence="1 2">
    <name type="scientific">Amycolatopsis coloradensis</name>
    <dbReference type="NCBI Taxonomy" id="76021"/>
    <lineage>
        <taxon>Bacteria</taxon>
        <taxon>Bacillati</taxon>
        <taxon>Actinomycetota</taxon>
        <taxon>Actinomycetes</taxon>
        <taxon>Pseudonocardiales</taxon>
        <taxon>Pseudonocardiaceae</taxon>
        <taxon>Amycolatopsis</taxon>
    </lineage>
</organism>
<reference evidence="1 2" key="1">
    <citation type="submission" date="2016-01" db="EMBL/GenBank/DDBJ databases">
        <title>Amycolatopsis coloradensis genome sequencing and assembly.</title>
        <authorList>
            <person name="Mayilraj S."/>
        </authorList>
    </citation>
    <scope>NUCLEOTIDE SEQUENCE [LARGE SCALE GENOMIC DNA]</scope>
    <source>
        <strain evidence="1 2">DSM 44225</strain>
    </source>
</reference>
<comment type="caution">
    <text evidence="1">The sequence shown here is derived from an EMBL/GenBank/DDBJ whole genome shotgun (WGS) entry which is preliminary data.</text>
</comment>
<name>A0A1R0KDI4_9PSEU</name>
<protein>
    <submittedName>
        <fullName evidence="1">Uncharacterized protein</fullName>
    </submittedName>
</protein>
<dbReference type="AlphaFoldDB" id="A0A1R0KDI4"/>
<gene>
    <name evidence="1" type="ORF">BS329_40640</name>
</gene>
<evidence type="ECO:0000313" key="1">
    <source>
        <dbReference type="EMBL" id="OLZ43046.1"/>
    </source>
</evidence>
<accession>A0A1R0KDI4</accession>
<dbReference type="EMBL" id="MQUQ01000041">
    <property type="protein sequence ID" value="OLZ43046.1"/>
    <property type="molecule type" value="Genomic_DNA"/>
</dbReference>
<sequence>MTPAGDAYGGLVPQFFRFGPMGTMFTVGPPTVVRGWRSRVISGTTRVTGWTTRVSSTRVVRLITWSCPRMPDTGFSRGLLVSVAGSGLVGCSVTDCRM</sequence>